<dbReference type="EMBL" id="CP110636">
    <property type="protein sequence ID" value="UZJ30081.1"/>
    <property type="molecule type" value="Genomic_DNA"/>
</dbReference>
<feature type="region of interest" description="Disordered" evidence="1">
    <location>
        <begin position="60"/>
        <end position="91"/>
    </location>
</feature>
<evidence type="ECO:0000313" key="3">
    <source>
        <dbReference type="Proteomes" id="UP001164959"/>
    </source>
</evidence>
<evidence type="ECO:0000313" key="2">
    <source>
        <dbReference type="EMBL" id="UZJ30081.1"/>
    </source>
</evidence>
<sequence length="91" mass="9790">MRDELPGSVAVVEDWPGMLRAAGLTRRTEPDLPRGPPGPAGGRHPAVRTAVLERCRETLADHLDAETSRPWTGSSTRPTRRASTGARTCSC</sequence>
<dbReference type="Proteomes" id="UP001164959">
    <property type="component" value="Chromosome"/>
</dbReference>
<reference evidence="2" key="1">
    <citation type="submission" date="2022-11" db="EMBL/GenBank/DDBJ databases">
        <title>Identification and genomic analyses of a novel endophytic actinobacterium Streptomyces endophytica sp. nov. with potential for biocontrol of Yam anthracnose.</title>
        <authorList>
            <person name="Huang X."/>
        </authorList>
    </citation>
    <scope>NUCLEOTIDE SEQUENCE</scope>
    <source>
        <strain evidence="2">HNM0140</strain>
    </source>
</reference>
<name>A0ABY6P8E4_9ACTN</name>
<accession>A0ABY6P8E4</accession>
<feature type="region of interest" description="Disordered" evidence="1">
    <location>
        <begin position="21"/>
        <end position="45"/>
    </location>
</feature>
<evidence type="ECO:0000256" key="1">
    <source>
        <dbReference type="SAM" id="MobiDB-lite"/>
    </source>
</evidence>
<gene>
    <name evidence="2" type="ORF">OJ254_06185</name>
</gene>
<keyword evidence="3" id="KW-1185">Reference proteome</keyword>
<organism evidence="2 3">
    <name type="scientific">Streptomyces endophytica</name>
    <dbReference type="NCBI Taxonomy" id="2991496"/>
    <lineage>
        <taxon>Bacteria</taxon>
        <taxon>Bacillati</taxon>
        <taxon>Actinomycetota</taxon>
        <taxon>Actinomycetes</taxon>
        <taxon>Kitasatosporales</taxon>
        <taxon>Streptomycetaceae</taxon>
        <taxon>Streptomyces</taxon>
    </lineage>
</organism>
<feature type="compositionally biased region" description="Polar residues" evidence="1">
    <location>
        <begin position="69"/>
        <end position="91"/>
    </location>
</feature>
<protein>
    <submittedName>
        <fullName evidence="2">Uncharacterized protein</fullName>
    </submittedName>
</protein>
<proteinExistence type="predicted"/>